<dbReference type="Gene3D" id="3.20.20.70">
    <property type="entry name" value="Aldolase class I"/>
    <property type="match status" value="1"/>
</dbReference>
<evidence type="ECO:0000256" key="1">
    <source>
        <dbReference type="ARBA" id="ARBA00009716"/>
    </source>
</evidence>
<keyword evidence="4" id="KW-1185">Reference proteome</keyword>
<dbReference type="SUPFAM" id="SSF51395">
    <property type="entry name" value="FMN-linked oxidoreductases"/>
    <property type="match status" value="1"/>
</dbReference>
<gene>
    <name evidence="3" type="ORF">ACFQV2_22005</name>
</gene>
<sequence length="161" mass="16672">MRNNFPRALVWVKLFPGRDVAHAARVAWAAGADAVTVDGAEGGTGWAPTAFLDAVGLPLGECLRRVGAPDGCLLVSGRMWEGARTVRALAAGATAVGLGRAALLAVAEDPDAGLERLVDALALEARLLISALGKYSPAALTPDDLWWPGTAPEPELIGARR</sequence>
<evidence type="ECO:0000259" key="2">
    <source>
        <dbReference type="Pfam" id="PF01645"/>
    </source>
</evidence>
<evidence type="ECO:0000313" key="3">
    <source>
        <dbReference type="EMBL" id="MFC7615764.1"/>
    </source>
</evidence>
<dbReference type="EMBL" id="JBHTEY010000004">
    <property type="protein sequence ID" value="MFC7615764.1"/>
    <property type="molecule type" value="Genomic_DNA"/>
</dbReference>
<protein>
    <submittedName>
        <fullName evidence="3">Glutamate synthase-related protein</fullName>
    </submittedName>
</protein>
<dbReference type="Pfam" id="PF01645">
    <property type="entry name" value="Glu_synthase"/>
    <property type="match status" value="1"/>
</dbReference>
<reference evidence="4" key="1">
    <citation type="journal article" date="2019" name="Int. J. Syst. Evol. Microbiol.">
        <title>The Global Catalogue of Microorganisms (GCM) 10K type strain sequencing project: providing services to taxonomists for standard genome sequencing and annotation.</title>
        <authorList>
            <consortium name="The Broad Institute Genomics Platform"/>
            <consortium name="The Broad Institute Genome Sequencing Center for Infectious Disease"/>
            <person name="Wu L."/>
            <person name="Ma J."/>
        </authorList>
    </citation>
    <scope>NUCLEOTIDE SEQUENCE [LARGE SCALE GENOMIC DNA]</scope>
    <source>
        <strain evidence="4">JCM 17695</strain>
    </source>
</reference>
<accession>A0ABW2TRG1</accession>
<feature type="domain" description="Glutamate synthase" evidence="2">
    <location>
        <begin position="6"/>
        <end position="106"/>
    </location>
</feature>
<dbReference type="InterPro" id="IPR002932">
    <property type="entry name" value="Glu_synthdom"/>
</dbReference>
<evidence type="ECO:0000313" key="4">
    <source>
        <dbReference type="Proteomes" id="UP001596512"/>
    </source>
</evidence>
<comment type="caution">
    <text evidence="3">The sequence shown here is derived from an EMBL/GenBank/DDBJ whole genome shotgun (WGS) entry which is preliminary data.</text>
</comment>
<dbReference type="Proteomes" id="UP001596512">
    <property type="component" value="Unassembled WGS sequence"/>
</dbReference>
<proteinExistence type="inferred from homology"/>
<name>A0ABW2TRG1_9PSEU</name>
<dbReference type="InterPro" id="IPR013785">
    <property type="entry name" value="Aldolase_TIM"/>
</dbReference>
<comment type="similarity">
    <text evidence="1">Belongs to the glutamate synthase family.</text>
</comment>
<organism evidence="3 4">
    <name type="scientific">Actinokineospora soli</name>
    <dbReference type="NCBI Taxonomy" id="1048753"/>
    <lineage>
        <taxon>Bacteria</taxon>
        <taxon>Bacillati</taxon>
        <taxon>Actinomycetota</taxon>
        <taxon>Actinomycetes</taxon>
        <taxon>Pseudonocardiales</taxon>
        <taxon>Pseudonocardiaceae</taxon>
        <taxon>Actinokineospora</taxon>
    </lineage>
</organism>